<protein>
    <submittedName>
        <fullName evidence="1">DUF4258 domain-containing protein</fullName>
    </submittedName>
</protein>
<dbReference type="EMBL" id="SHMG01000013">
    <property type="protein sequence ID" value="TAA36985.1"/>
    <property type="molecule type" value="Genomic_DNA"/>
</dbReference>
<organism evidence="1 2">
    <name type="scientific">Pseudoxanthomonas winnipegensis</name>
    <dbReference type="NCBI Taxonomy" id="2480810"/>
    <lineage>
        <taxon>Bacteria</taxon>
        <taxon>Pseudomonadati</taxon>
        <taxon>Pseudomonadota</taxon>
        <taxon>Gammaproteobacteria</taxon>
        <taxon>Lysobacterales</taxon>
        <taxon>Lysobacteraceae</taxon>
        <taxon>Pseudoxanthomonas</taxon>
    </lineage>
</organism>
<gene>
    <name evidence="1" type="ORF">EA655_17000</name>
</gene>
<name>A0A4Q8LYD6_9GAMM</name>
<dbReference type="RefSeq" id="WP_130535620.1">
    <property type="nucleotide sequence ID" value="NZ_SHMG01000013.1"/>
</dbReference>
<proteinExistence type="predicted"/>
<evidence type="ECO:0000313" key="2">
    <source>
        <dbReference type="Proteomes" id="UP000294164"/>
    </source>
</evidence>
<dbReference type="AlphaFoldDB" id="A0A4Q8LYD6"/>
<comment type="caution">
    <text evidence="1">The sequence shown here is derived from an EMBL/GenBank/DDBJ whole genome shotgun (WGS) entry which is preliminary data.</text>
</comment>
<dbReference type="OrthoDB" id="5540949at2"/>
<accession>A0A4Q8LYD6</accession>
<evidence type="ECO:0000313" key="1">
    <source>
        <dbReference type="EMBL" id="TAA36985.1"/>
    </source>
</evidence>
<reference evidence="1 2" key="1">
    <citation type="submission" date="2019-02" db="EMBL/GenBank/DDBJ databases">
        <title>WGS of Pseudoxanthomonas species novum from clinical isolates.</title>
        <authorList>
            <person name="Bernier A.-M."/>
            <person name="Bernard K."/>
            <person name="Vachon A."/>
        </authorList>
    </citation>
    <scope>NUCLEOTIDE SEQUENCE [LARGE SCALE GENOMIC DNA]</scope>
    <source>
        <strain evidence="1 2">NML130969</strain>
    </source>
</reference>
<sequence length="81" mass="9037">MHKTKHFQQRMGQRGISQAMIDLVLGYGDNEGSKVVLSRKKSEQLREALRTLMKIVDKGGLVVVAEGDAQITTYNYAGRSQ</sequence>
<dbReference type="Proteomes" id="UP000294164">
    <property type="component" value="Unassembled WGS sequence"/>
</dbReference>